<keyword evidence="8" id="KW-1015">Disulfide bond</keyword>
<dbReference type="OrthoDB" id="1551503at2759"/>
<evidence type="ECO:0000256" key="1">
    <source>
        <dbReference type="ARBA" id="ARBA00004173"/>
    </source>
</evidence>
<dbReference type="PROSITE" id="PS50030">
    <property type="entry name" value="UBA"/>
    <property type="match status" value="1"/>
</dbReference>
<name>A0A813V3J4_9BILA</name>
<keyword evidence="7" id="KW-0496">Mitochondrion</keyword>
<comment type="caution">
    <text evidence="12">The sequence shown here is derived from an EMBL/GenBank/DDBJ whole genome shotgun (WGS) entry which is preliminary data.</text>
</comment>
<dbReference type="Proteomes" id="UP000663829">
    <property type="component" value="Unassembled WGS sequence"/>
</dbReference>
<evidence type="ECO:0000256" key="8">
    <source>
        <dbReference type="ARBA" id="ARBA00023157"/>
    </source>
</evidence>
<dbReference type="EMBL" id="CAJOBC010000769">
    <property type="protein sequence ID" value="CAF3623980.1"/>
    <property type="molecule type" value="Genomic_DNA"/>
</dbReference>
<dbReference type="InterPro" id="IPR035427">
    <property type="entry name" value="Tim10-like_dom_sf"/>
</dbReference>
<reference evidence="12" key="1">
    <citation type="submission" date="2021-02" db="EMBL/GenBank/DDBJ databases">
        <authorList>
            <person name="Nowell W R."/>
        </authorList>
    </citation>
    <scope>NUCLEOTIDE SEQUENCE</scope>
</reference>
<dbReference type="GO" id="GO:0046872">
    <property type="term" value="F:metal ion binding"/>
    <property type="evidence" value="ECO:0007669"/>
    <property type="project" value="UniProtKB-KW"/>
</dbReference>
<evidence type="ECO:0000256" key="9">
    <source>
        <dbReference type="SAM" id="MobiDB-lite"/>
    </source>
</evidence>
<keyword evidence="5" id="KW-0653">Protein transport</keyword>
<keyword evidence="6" id="KW-0811">Translocation</keyword>
<dbReference type="SUPFAM" id="SSF144122">
    <property type="entry name" value="Tim10-like"/>
    <property type="match status" value="1"/>
</dbReference>
<dbReference type="InterPro" id="IPR015940">
    <property type="entry name" value="UBA"/>
</dbReference>
<evidence type="ECO:0000313" key="14">
    <source>
        <dbReference type="EMBL" id="CAF3623980.1"/>
    </source>
</evidence>
<dbReference type="GO" id="GO:0005739">
    <property type="term" value="C:mitochondrion"/>
    <property type="evidence" value="ECO:0007669"/>
    <property type="project" value="UniProtKB-SubCell"/>
</dbReference>
<evidence type="ECO:0000313" key="15">
    <source>
        <dbReference type="Proteomes" id="UP000663829"/>
    </source>
</evidence>
<keyword evidence="4" id="KW-0862">Zinc</keyword>
<evidence type="ECO:0000313" key="13">
    <source>
        <dbReference type="EMBL" id="CAF3550065.1"/>
    </source>
</evidence>
<dbReference type="Gene3D" id="2.40.10.500">
    <property type="match status" value="1"/>
</dbReference>
<evidence type="ECO:0000256" key="6">
    <source>
        <dbReference type="ARBA" id="ARBA00023010"/>
    </source>
</evidence>
<evidence type="ECO:0000313" key="11">
    <source>
        <dbReference type="EMBL" id="CAF0769406.1"/>
    </source>
</evidence>
<keyword evidence="2" id="KW-0813">Transport</keyword>
<dbReference type="Gene3D" id="1.10.287.810">
    <property type="entry name" value="Mitochondrial import inner membrane translocase subunit tim13 like domains"/>
    <property type="match status" value="1"/>
</dbReference>
<dbReference type="AlphaFoldDB" id="A0A813V3J4"/>
<gene>
    <name evidence="12" type="ORF">GPM918_LOCUS5348</name>
    <name evidence="11" type="ORF">OVA965_LOCUS3000</name>
    <name evidence="14" type="ORF">SRO942_LOCUS5348</name>
    <name evidence="13" type="ORF">TMI583_LOCUS2999</name>
</gene>
<dbReference type="SUPFAM" id="SSF46934">
    <property type="entry name" value="UBA-like"/>
    <property type="match status" value="1"/>
</dbReference>
<feature type="domain" description="UBA" evidence="10">
    <location>
        <begin position="41"/>
        <end position="80"/>
    </location>
</feature>
<evidence type="ECO:0000256" key="4">
    <source>
        <dbReference type="ARBA" id="ARBA00022833"/>
    </source>
</evidence>
<comment type="subcellular location">
    <subcellularLocation>
        <location evidence="1">Mitochondrion</location>
    </subcellularLocation>
</comment>
<dbReference type="Proteomes" id="UP000677228">
    <property type="component" value="Unassembled WGS sequence"/>
</dbReference>
<evidence type="ECO:0000256" key="2">
    <source>
        <dbReference type="ARBA" id="ARBA00022448"/>
    </source>
</evidence>
<evidence type="ECO:0000259" key="10">
    <source>
        <dbReference type="PROSITE" id="PS50030"/>
    </source>
</evidence>
<keyword evidence="3" id="KW-0479">Metal-binding</keyword>
<dbReference type="PANTHER" id="PTHR13172">
    <property type="entry name" value="MITOCHONDRIAL IMPORT INNER MEMBRANE TRANSLOCASE SUBUNIT TIM9B"/>
    <property type="match status" value="1"/>
</dbReference>
<dbReference type="Gene3D" id="1.10.8.10">
    <property type="entry name" value="DNA helicase RuvA subunit, C-terminal domain"/>
    <property type="match status" value="1"/>
</dbReference>
<keyword evidence="15" id="KW-1185">Reference proteome</keyword>
<dbReference type="Proteomes" id="UP000682733">
    <property type="component" value="Unassembled WGS sequence"/>
</dbReference>
<evidence type="ECO:0000313" key="12">
    <source>
        <dbReference type="EMBL" id="CAF0836758.1"/>
    </source>
</evidence>
<dbReference type="InterPro" id="IPR009060">
    <property type="entry name" value="UBA-like_sf"/>
</dbReference>
<dbReference type="EMBL" id="CAJNOK010000692">
    <property type="protein sequence ID" value="CAF0769406.1"/>
    <property type="molecule type" value="Genomic_DNA"/>
</dbReference>
<evidence type="ECO:0000256" key="7">
    <source>
        <dbReference type="ARBA" id="ARBA00023128"/>
    </source>
</evidence>
<evidence type="ECO:0000256" key="5">
    <source>
        <dbReference type="ARBA" id="ARBA00022927"/>
    </source>
</evidence>
<protein>
    <recommendedName>
        <fullName evidence="10">UBA domain-containing protein</fullName>
    </recommendedName>
</protein>
<dbReference type="EMBL" id="CAJOBA010000692">
    <property type="protein sequence ID" value="CAF3550065.1"/>
    <property type="molecule type" value="Genomic_DNA"/>
</dbReference>
<organism evidence="12 15">
    <name type="scientific">Didymodactylos carnosus</name>
    <dbReference type="NCBI Taxonomy" id="1234261"/>
    <lineage>
        <taxon>Eukaryota</taxon>
        <taxon>Metazoa</taxon>
        <taxon>Spiralia</taxon>
        <taxon>Gnathifera</taxon>
        <taxon>Rotifera</taxon>
        <taxon>Eurotatoria</taxon>
        <taxon>Bdelloidea</taxon>
        <taxon>Philodinida</taxon>
        <taxon>Philodinidae</taxon>
        <taxon>Didymodactylos</taxon>
    </lineage>
</organism>
<dbReference type="EMBL" id="CAJNOQ010000769">
    <property type="protein sequence ID" value="CAF0836758.1"/>
    <property type="molecule type" value="Genomic_DNA"/>
</dbReference>
<accession>A0A813V3J4</accession>
<dbReference type="InterPro" id="IPR004217">
    <property type="entry name" value="Tim10-like"/>
</dbReference>
<dbReference type="GO" id="GO:0015031">
    <property type="term" value="P:protein transport"/>
    <property type="evidence" value="ECO:0007669"/>
    <property type="project" value="UniProtKB-KW"/>
</dbReference>
<evidence type="ECO:0000256" key="3">
    <source>
        <dbReference type="ARBA" id="ARBA00022723"/>
    </source>
</evidence>
<feature type="region of interest" description="Disordered" evidence="9">
    <location>
        <begin position="83"/>
        <end position="102"/>
    </location>
</feature>
<dbReference type="Proteomes" id="UP000681722">
    <property type="component" value="Unassembled WGS sequence"/>
</dbReference>
<proteinExistence type="predicted"/>
<sequence length="330" mass="37391">MCGRFTLGTSASALDMLNTPQGLALDRYNNLYIADFGNRCVMNSDNLAVLIDMGFSLAHAKEALHHVDNLEDAIAFLLNDTQHPSPPSSPGVSQADSSEDETSYSLDPRRMLFILNIEHTHLTFDNILLNIAQSSFDLYEQLSTNRQHVLGFKSWHKHGQYKQVYTCQTSQLLEEIYFHIEHGSHELNNQICTSGLIYDNQNKQQPLCLDSRSISKITHNQSEIMFGFGGSNTPTTTAQTQPQASSLFQEQLLPLREYCREYNRISEQCFNDCINDFTGRAVSAGEESCIRTCLDKFIKVNQRIAQRFQEQQILMNENQSTVGKKTGLFK</sequence>
<dbReference type="InterPro" id="IPR050673">
    <property type="entry name" value="Mito_inner_translocase_sub"/>
</dbReference>
<dbReference type="Pfam" id="PF02953">
    <property type="entry name" value="zf-Tim10_DDP"/>
    <property type="match status" value="1"/>
</dbReference>